<accession>A0ABP7I403</accession>
<dbReference type="Proteomes" id="UP001500888">
    <property type="component" value="Unassembled WGS sequence"/>
</dbReference>
<evidence type="ECO:0000313" key="3">
    <source>
        <dbReference type="Proteomes" id="UP001500888"/>
    </source>
</evidence>
<comment type="caution">
    <text evidence="2">The sequence shown here is derived from an EMBL/GenBank/DDBJ whole genome shotgun (WGS) entry which is preliminary data.</text>
</comment>
<reference evidence="3" key="1">
    <citation type="journal article" date="2019" name="Int. J. Syst. Evol. Microbiol.">
        <title>The Global Catalogue of Microorganisms (GCM) 10K type strain sequencing project: providing services to taxonomists for standard genome sequencing and annotation.</title>
        <authorList>
            <consortium name="The Broad Institute Genomics Platform"/>
            <consortium name="The Broad Institute Genome Sequencing Center for Infectious Disease"/>
            <person name="Wu L."/>
            <person name="Ma J."/>
        </authorList>
    </citation>
    <scope>NUCLEOTIDE SEQUENCE [LARGE SCALE GENOMIC DNA]</scope>
    <source>
        <strain evidence="3">JCM 16908</strain>
    </source>
</reference>
<dbReference type="EMBL" id="BAAAZR010000004">
    <property type="protein sequence ID" value="GAA3805591.1"/>
    <property type="molecule type" value="Genomic_DNA"/>
</dbReference>
<protein>
    <submittedName>
        <fullName evidence="2">Uncharacterized protein</fullName>
    </submittedName>
</protein>
<name>A0ABP7I403_9ACTN</name>
<organism evidence="2 3">
    <name type="scientific">Sphaerisporangium flaviroseum</name>
    <dbReference type="NCBI Taxonomy" id="509199"/>
    <lineage>
        <taxon>Bacteria</taxon>
        <taxon>Bacillati</taxon>
        <taxon>Actinomycetota</taxon>
        <taxon>Actinomycetes</taxon>
        <taxon>Streptosporangiales</taxon>
        <taxon>Streptosporangiaceae</taxon>
        <taxon>Sphaerisporangium</taxon>
    </lineage>
</organism>
<evidence type="ECO:0000256" key="1">
    <source>
        <dbReference type="SAM" id="MobiDB-lite"/>
    </source>
</evidence>
<sequence>MSPAATTTGFAPEGGAVPPLGAGALVAGLEDGAGGLEDGSAWPEDAVPPHAAARAHAATAVRTLGSPLRERRRIESILLGPGDRSCRFGPPRWRTGGEEVSIQVHRR</sequence>
<feature type="region of interest" description="Disordered" evidence="1">
    <location>
        <begin position="88"/>
        <end position="107"/>
    </location>
</feature>
<gene>
    <name evidence="2" type="ORF">GCM10022226_27020</name>
</gene>
<feature type="compositionally biased region" description="Low complexity" evidence="1">
    <location>
        <begin position="11"/>
        <end position="20"/>
    </location>
</feature>
<feature type="region of interest" description="Disordered" evidence="1">
    <location>
        <begin position="1"/>
        <end position="20"/>
    </location>
</feature>
<evidence type="ECO:0000313" key="2">
    <source>
        <dbReference type="EMBL" id="GAA3805591.1"/>
    </source>
</evidence>
<keyword evidence="3" id="KW-1185">Reference proteome</keyword>
<proteinExistence type="predicted"/>